<organism evidence="1 3">
    <name type="scientific">Flavobacterium noncentrifugens</name>
    <dbReference type="NCBI Taxonomy" id="1128970"/>
    <lineage>
        <taxon>Bacteria</taxon>
        <taxon>Pseudomonadati</taxon>
        <taxon>Bacteroidota</taxon>
        <taxon>Flavobacteriia</taxon>
        <taxon>Flavobacteriales</taxon>
        <taxon>Flavobacteriaceae</taxon>
        <taxon>Flavobacterium</taxon>
    </lineage>
</organism>
<protein>
    <submittedName>
        <fullName evidence="1">Uncharacterized protein</fullName>
    </submittedName>
</protein>
<dbReference type="AlphaFoldDB" id="A0A1G9DKW2"/>
<dbReference type="STRING" id="1128970.SAMN04487935_3842"/>
<dbReference type="Proteomes" id="UP000199580">
    <property type="component" value="Unassembled WGS sequence"/>
</dbReference>
<proteinExistence type="predicted"/>
<dbReference type="OrthoDB" id="1376871at2"/>
<dbReference type="RefSeq" id="WP_139171823.1">
    <property type="nucleotide sequence ID" value="NZ_BKAI01000022.1"/>
</dbReference>
<dbReference type="InterPro" id="IPR011990">
    <property type="entry name" value="TPR-like_helical_dom_sf"/>
</dbReference>
<sequence length="227" mass="26326">MKKIFFLLLISNSIFSQSSEVERLSIFAERAFSVKDYNRAKTIYNKIVELDSTNVSAIYNLAISEWNLGEKELACEHLYKCYSLNDYGAAKFLQEYCKDIPEFLVVPMQEVDEKPKFIVNGEAFPLFVDDAINKKYLDLVIKQIRDSEFVYKMIRGKGKMFINFHINKKGIFDGNILRFSGAKQEEIKVIEFEMIKIFNKIKFTPALKNGKVVETSNKYLLPIDFGT</sequence>
<keyword evidence="3" id="KW-1185">Reference proteome</keyword>
<reference evidence="1 3" key="1">
    <citation type="submission" date="2016-10" db="EMBL/GenBank/DDBJ databases">
        <authorList>
            <person name="de Groot N.N."/>
        </authorList>
    </citation>
    <scope>NUCLEOTIDE SEQUENCE [LARGE SCALE GENOMIC DNA]</scope>
    <source>
        <strain evidence="1 3">CGMCC 1.10076</strain>
    </source>
</reference>
<name>A0A1G9DKW2_9FLAO</name>
<dbReference type="EMBL" id="FNEZ01000015">
    <property type="protein sequence ID" value="SDK64538.1"/>
    <property type="molecule type" value="Genomic_DNA"/>
</dbReference>
<gene>
    <name evidence="1" type="ORF">SAMN04487935_3842</name>
    <name evidence="2" type="ORF">SAMN04487935_3848</name>
</gene>
<evidence type="ECO:0000313" key="1">
    <source>
        <dbReference type="EMBL" id="SDK64538.1"/>
    </source>
</evidence>
<dbReference type="SUPFAM" id="SSF48452">
    <property type="entry name" value="TPR-like"/>
    <property type="match status" value="1"/>
</dbReference>
<dbReference type="EMBL" id="FNEZ01000016">
    <property type="protein sequence ID" value="SDK64867.1"/>
    <property type="molecule type" value="Genomic_DNA"/>
</dbReference>
<evidence type="ECO:0000313" key="2">
    <source>
        <dbReference type="EMBL" id="SDK64867.1"/>
    </source>
</evidence>
<dbReference type="Gene3D" id="1.25.40.10">
    <property type="entry name" value="Tetratricopeptide repeat domain"/>
    <property type="match status" value="1"/>
</dbReference>
<evidence type="ECO:0000313" key="3">
    <source>
        <dbReference type="Proteomes" id="UP000199580"/>
    </source>
</evidence>
<accession>A0A1G9DKW2</accession>